<gene>
    <name evidence="2" type="ORF">PGUG_01886</name>
</gene>
<protein>
    <recommendedName>
        <fullName evidence="4">Selenoprotein W</fullName>
    </recommendedName>
</protein>
<evidence type="ECO:0000313" key="3">
    <source>
        <dbReference type="Proteomes" id="UP000001997"/>
    </source>
</evidence>
<evidence type="ECO:0008006" key="4">
    <source>
        <dbReference type="Google" id="ProtNLM"/>
    </source>
</evidence>
<dbReference type="Pfam" id="PF10262">
    <property type="entry name" value="Rdx"/>
    <property type="match status" value="1"/>
</dbReference>
<proteinExistence type="predicted"/>
<dbReference type="HOGENOM" id="CLU_068510_3_0_1"/>
<dbReference type="Gene3D" id="3.40.30.10">
    <property type="entry name" value="Glutaredoxin"/>
    <property type="match status" value="1"/>
</dbReference>
<dbReference type="EMBL" id="CH408156">
    <property type="protein sequence ID" value="EDK37788.1"/>
    <property type="molecule type" value="Genomic_DNA"/>
</dbReference>
<name>A5DF35_PICGU</name>
<dbReference type="InterPro" id="IPR036249">
    <property type="entry name" value="Thioredoxin-like_sf"/>
</dbReference>
<dbReference type="RefSeq" id="XP_001486215.1">
    <property type="nucleotide sequence ID" value="XM_001486165.1"/>
</dbReference>
<dbReference type="AlphaFoldDB" id="A5DF35"/>
<sequence>MAKVIIQFCSKCKWHNRAVWYLQEIMQTFGEGERFISEISIQPKIDEPGLFQVLVQADEGEPKIIYKRKFKKDNGPQDAPYYYDGFPDSKLLKTLIRDELFPSEKLGHVDGHATLTCEKCEKE</sequence>
<dbReference type="SUPFAM" id="SSF52833">
    <property type="entry name" value="Thioredoxin-like"/>
    <property type="match status" value="1"/>
</dbReference>
<dbReference type="GeneID" id="5128019"/>
<dbReference type="VEuPathDB" id="FungiDB:PGUG_01886"/>
<organism evidence="2 3">
    <name type="scientific">Meyerozyma guilliermondii (strain ATCC 6260 / CBS 566 / DSM 6381 / JCM 1539 / NBRC 10279 / NRRL Y-324)</name>
    <name type="common">Yeast</name>
    <name type="synonym">Candida guilliermondii</name>
    <dbReference type="NCBI Taxonomy" id="294746"/>
    <lineage>
        <taxon>Eukaryota</taxon>
        <taxon>Fungi</taxon>
        <taxon>Dikarya</taxon>
        <taxon>Ascomycota</taxon>
        <taxon>Saccharomycotina</taxon>
        <taxon>Pichiomycetes</taxon>
        <taxon>Debaryomycetaceae</taxon>
        <taxon>Meyerozyma</taxon>
    </lineage>
</organism>
<dbReference type="KEGG" id="pgu:PGUG_01886"/>
<keyword evidence="1" id="KW-0676">Redox-active center</keyword>
<dbReference type="PANTHER" id="PTHR36417">
    <property type="entry name" value="SELENOPROTEIN DOMAIN PROTEIN (AFU_ORTHOLOGUE AFUA_1G05220)"/>
    <property type="match status" value="1"/>
</dbReference>
<accession>A5DF35</accession>
<dbReference type="PANTHER" id="PTHR36417:SF2">
    <property type="entry name" value="SELENOPROTEIN DOMAIN PROTEIN (AFU_ORTHOLOGUE AFUA_1G05220)"/>
    <property type="match status" value="1"/>
</dbReference>
<dbReference type="Proteomes" id="UP000001997">
    <property type="component" value="Unassembled WGS sequence"/>
</dbReference>
<dbReference type="OMA" id="EYCTQCR"/>
<evidence type="ECO:0000313" key="2">
    <source>
        <dbReference type="EMBL" id="EDK37788.1"/>
    </source>
</evidence>
<keyword evidence="3" id="KW-1185">Reference proteome</keyword>
<reference evidence="2 3" key="1">
    <citation type="journal article" date="2009" name="Nature">
        <title>Evolution of pathogenicity and sexual reproduction in eight Candida genomes.</title>
        <authorList>
            <person name="Butler G."/>
            <person name="Rasmussen M.D."/>
            <person name="Lin M.F."/>
            <person name="Santos M.A."/>
            <person name="Sakthikumar S."/>
            <person name="Munro C.A."/>
            <person name="Rheinbay E."/>
            <person name="Grabherr M."/>
            <person name="Forche A."/>
            <person name="Reedy J.L."/>
            <person name="Agrafioti I."/>
            <person name="Arnaud M.B."/>
            <person name="Bates S."/>
            <person name="Brown A.J."/>
            <person name="Brunke S."/>
            <person name="Costanzo M.C."/>
            <person name="Fitzpatrick D.A."/>
            <person name="de Groot P.W."/>
            <person name="Harris D."/>
            <person name="Hoyer L.L."/>
            <person name="Hube B."/>
            <person name="Klis F.M."/>
            <person name="Kodira C."/>
            <person name="Lennard N."/>
            <person name="Logue M.E."/>
            <person name="Martin R."/>
            <person name="Neiman A.M."/>
            <person name="Nikolaou E."/>
            <person name="Quail M.A."/>
            <person name="Quinn J."/>
            <person name="Santos M.C."/>
            <person name="Schmitzberger F.F."/>
            <person name="Sherlock G."/>
            <person name="Shah P."/>
            <person name="Silverstein K.A."/>
            <person name="Skrzypek M.S."/>
            <person name="Soll D."/>
            <person name="Staggs R."/>
            <person name="Stansfield I."/>
            <person name="Stumpf M.P."/>
            <person name="Sudbery P.E."/>
            <person name="Srikantha T."/>
            <person name="Zeng Q."/>
            <person name="Berman J."/>
            <person name="Berriman M."/>
            <person name="Heitman J."/>
            <person name="Gow N.A."/>
            <person name="Lorenz M.C."/>
            <person name="Birren B.W."/>
            <person name="Kellis M."/>
            <person name="Cuomo C.A."/>
        </authorList>
    </citation>
    <scope>NUCLEOTIDE SEQUENCE [LARGE SCALE GENOMIC DNA]</scope>
    <source>
        <strain evidence="3">ATCC 6260 / CBS 566 / DSM 6381 / JCM 1539 / NBRC 10279 / NRRL Y-324</strain>
    </source>
</reference>
<dbReference type="OrthoDB" id="60822at2759"/>
<evidence type="ECO:0000256" key="1">
    <source>
        <dbReference type="ARBA" id="ARBA00023284"/>
    </source>
</evidence>
<dbReference type="InParanoid" id="A5DF35"/>
<dbReference type="InterPro" id="IPR011893">
    <property type="entry name" value="Selenoprotein_Rdx-typ"/>
</dbReference>
<dbReference type="eggNOG" id="ENOG502S6UH">
    <property type="taxonomic scope" value="Eukaryota"/>
</dbReference>